<feature type="transmembrane region" description="Helical" evidence="1">
    <location>
        <begin position="203"/>
        <end position="222"/>
    </location>
</feature>
<evidence type="ECO:0000313" key="3">
    <source>
        <dbReference type="Proteomes" id="UP001155057"/>
    </source>
</evidence>
<keyword evidence="1" id="KW-0812">Transmembrane</keyword>
<gene>
    <name evidence="2" type="ORF">GGP61_003651</name>
</gene>
<evidence type="ECO:0008006" key="4">
    <source>
        <dbReference type="Google" id="ProtNLM"/>
    </source>
</evidence>
<feature type="transmembrane region" description="Helical" evidence="1">
    <location>
        <begin position="7"/>
        <end position="23"/>
    </location>
</feature>
<feature type="transmembrane region" description="Helical" evidence="1">
    <location>
        <begin position="305"/>
        <end position="324"/>
    </location>
</feature>
<name>A0A9X2TGU1_9BACT</name>
<sequence length="488" mass="54121">MADNRKYLLLIFLIISFSISYFYCGTSHGDDTFIYMEYVDNALNGEGFVFNEGEKSYGVTSSLWTFLMFPFAWIFGNTVIVWKVVSSLLFGVGVTIIGSVLLRYAKWHIAAILTITVALAPHVLRWSGTGMENGLVVLGWGVALLTWENLETRDSRSRPWTAISAGASWALLPFVRPELGLFVVSIGLITVWQFVRNDRFTDAVRLSIAGLVTGVGTLLLAWESFGSLLPQTAAAKGTALHQSDPLYGLTQSLKIFLSGTGPLFLLLLFLSIFRTKKVKSVWTGAVLFSVLIAIGYLGSVNQLVSTRYASYLSLPVILTTVYIISKNLSFSTVLVKAALILQLATSIALMVYLFPATRTSEAESFSPVVERFEQIRSVDSPRVALTEVGAFGFYSDAYIIDLVGLTDRKTLQWLQKNTPNLTDPNLEDLLIARQATHYVEYDEKCRPPQFNALKPNLLMEADVERNNLSGGSVHRPHLCIYSLKSSQR</sequence>
<accession>A0A9X2TGU1</accession>
<dbReference type="AlphaFoldDB" id="A0A9X2TGU1"/>
<keyword evidence="1" id="KW-0472">Membrane</keyword>
<feature type="transmembrane region" description="Helical" evidence="1">
    <location>
        <begin position="107"/>
        <end position="124"/>
    </location>
</feature>
<reference evidence="2" key="1">
    <citation type="submission" date="2022-08" db="EMBL/GenBank/DDBJ databases">
        <title>Genomic Encyclopedia of Type Strains, Phase V (KMG-V): Genome sequencing to study the core and pangenomes of soil and plant-associated prokaryotes.</title>
        <authorList>
            <person name="Whitman W."/>
        </authorList>
    </citation>
    <scope>NUCLEOTIDE SEQUENCE</scope>
    <source>
        <strain evidence="2">SP3049</strain>
    </source>
</reference>
<feature type="transmembrane region" description="Helical" evidence="1">
    <location>
        <begin position="167"/>
        <end position="191"/>
    </location>
</feature>
<organism evidence="2 3">
    <name type="scientific">Salinibacter ruber</name>
    <dbReference type="NCBI Taxonomy" id="146919"/>
    <lineage>
        <taxon>Bacteria</taxon>
        <taxon>Pseudomonadati</taxon>
        <taxon>Rhodothermota</taxon>
        <taxon>Rhodothermia</taxon>
        <taxon>Rhodothermales</taxon>
        <taxon>Salinibacteraceae</taxon>
        <taxon>Salinibacter</taxon>
    </lineage>
</organism>
<proteinExistence type="predicted"/>
<evidence type="ECO:0000256" key="1">
    <source>
        <dbReference type="SAM" id="Phobius"/>
    </source>
</evidence>
<evidence type="ECO:0000313" key="2">
    <source>
        <dbReference type="EMBL" id="MCS3712015.1"/>
    </source>
</evidence>
<feature type="transmembrane region" description="Helical" evidence="1">
    <location>
        <begin position="255"/>
        <end position="273"/>
    </location>
</feature>
<dbReference type="RefSeq" id="WP_259124712.1">
    <property type="nucleotide sequence ID" value="NZ_JANUAE010000023.1"/>
</dbReference>
<feature type="transmembrane region" description="Helical" evidence="1">
    <location>
        <begin position="280"/>
        <end position="299"/>
    </location>
</feature>
<protein>
    <recommendedName>
        <fullName evidence="4">Glycosyltransferase RgtA/B/C/D-like domain-containing protein</fullName>
    </recommendedName>
</protein>
<comment type="caution">
    <text evidence="2">The sequence shown here is derived from an EMBL/GenBank/DDBJ whole genome shotgun (WGS) entry which is preliminary data.</text>
</comment>
<dbReference type="Proteomes" id="UP001155057">
    <property type="component" value="Unassembled WGS sequence"/>
</dbReference>
<feature type="transmembrane region" description="Helical" evidence="1">
    <location>
        <begin position="80"/>
        <end position="101"/>
    </location>
</feature>
<feature type="transmembrane region" description="Helical" evidence="1">
    <location>
        <begin position="333"/>
        <end position="354"/>
    </location>
</feature>
<keyword evidence="1" id="KW-1133">Transmembrane helix</keyword>
<dbReference type="EMBL" id="JANUAE010000023">
    <property type="protein sequence ID" value="MCS3712015.1"/>
    <property type="molecule type" value="Genomic_DNA"/>
</dbReference>